<dbReference type="InterPro" id="IPR028976">
    <property type="entry name" value="CheC-like_sf"/>
</dbReference>
<evidence type="ECO:0000256" key="10">
    <source>
        <dbReference type="ARBA" id="ARBA00025044"/>
    </source>
</evidence>
<dbReference type="InterPro" id="IPR036429">
    <property type="entry name" value="SpoA-like_sf"/>
</dbReference>
<accession>A0A060HSH3</accession>
<feature type="domain" description="Flagellar motor switch protein FliN-like C-terminal" evidence="11">
    <location>
        <begin position="234"/>
        <end position="303"/>
    </location>
</feature>
<dbReference type="GO" id="GO:0009425">
    <property type="term" value="C:bacterial-type flagellum basal body"/>
    <property type="evidence" value="ECO:0007669"/>
    <property type="project" value="UniProtKB-SubCell"/>
</dbReference>
<dbReference type="GO" id="GO:0005886">
    <property type="term" value="C:plasma membrane"/>
    <property type="evidence" value="ECO:0007669"/>
    <property type="project" value="UniProtKB-SubCell"/>
</dbReference>
<evidence type="ECO:0000256" key="4">
    <source>
        <dbReference type="ARBA" id="ARBA00021898"/>
    </source>
</evidence>
<dbReference type="SUPFAM" id="SSF101801">
    <property type="entry name" value="Surface presentation of antigens (SPOA)"/>
    <property type="match status" value="1"/>
</dbReference>
<evidence type="ECO:0000256" key="2">
    <source>
        <dbReference type="ARBA" id="ARBA00004202"/>
    </source>
</evidence>
<evidence type="ECO:0000256" key="1">
    <source>
        <dbReference type="ARBA" id="ARBA00004117"/>
    </source>
</evidence>
<keyword evidence="9" id="KW-0975">Bacterial flagellum</keyword>
<keyword evidence="12" id="KW-0282">Flagellum</keyword>
<dbReference type="Pfam" id="PF01052">
    <property type="entry name" value="FliMN_C"/>
    <property type="match status" value="1"/>
</dbReference>
<keyword evidence="7" id="KW-0283">Flagellar rotation</keyword>
<keyword evidence="8" id="KW-0472">Membrane</keyword>
<dbReference type="Gene3D" id="2.30.330.10">
    <property type="entry name" value="SpoA-like"/>
    <property type="match status" value="1"/>
</dbReference>
<dbReference type="Gene3D" id="3.40.1550.10">
    <property type="entry name" value="CheC-like"/>
    <property type="match status" value="1"/>
</dbReference>
<dbReference type="EMBL" id="CP006986">
    <property type="protein sequence ID" value="AIC25863.1"/>
    <property type="molecule type" value="Genomic_DNA"/>
</dbReference>
<proteinExistence type="inferred from homology"/>
<name>A0A060HSH3_RHIET</name>
<evidence type="ECO:0000256" key="3">
    <source>
        <dbReference type="ARBA" id="ARBA00011049"/>
    </source>
</evidence>
<evidence type="ECO:0000259" key="11">
    <source>
        <dbReference type="Pfam" id="PF01052"/>
    </source>
</evidence>
<evidence type="ECO:0000256" key="9">
    <source>
        <dbReference type="ARBA" id="ARBA00023143"/>
    </source>
</evidence>
<keyword evidence="6" id="KW-0145">Chemotaxis</keyword>
<dbReference type="Proteomes" id="UP000027180">
    <property type="component" value="Chromosome"/>
</dbReference>
<dbReference type="PANTHER" id="PTHR30034">
    <property type="entry name" value="FLAGELLAR MOTOR SWITCH PROTEIN FLIM"/>
    <property type="match status" value="1"/>
</dbReference>
<dbReference type="RefSeq" id="WP_038686875.1">
    <property type="nucleotide sequence ID" value="NZ_CP006986.1"/>
</dbReference>
<dbReference type="PANTHER" id="PTHR30034:SF6">
    <property type="entry name" value="YOP PROTEINS TRANSLOCATION PROTEIN Q"/>
    <property type="match status" value="1"/>
</dbReference>
<dbReference type="GO" id="GO:0071978">
    <property type="term" value="P:bacterial-type flagellum-dependent swarming motility"/>
    <property type="evidence" value="ECO:0007669"/>
    <property type="project" value="TreeGrafter"/>
</dbReference>
<organism evidence="12 13">
    <name type="scientific">Rhizobium etli bv. mimosae str. IE4771</name>
    <dbReference type="NCBI Taxonomy" id="1432050"/>
    <lineage>
        <taxon>Bacteria</taxon>
        <taxon>Pseudomonadati</taxon>
        <taxon>Pseudomonadota</taxon>
        <taxon>Alphaproteobacteria</taxon>
        <taxon>Hyphomicrobiales</taxon>
        <taxon>Rhizobiaceae</taxon>
        <taxon>Rhizobium/Agrobacterium group</taxon>
        <taxon>Rhizobium</taxon>
    </lineage>
</organism>
<evidence type="ECO:0000256" key="5">
    <source>
        <dbReference type="ARBA" id="ARBA00022475"/>
    </source>
</evidence>
<protein>
    <recommendedName>
        <fullName evidence="4">Flagellar motor switch protein FliM</fullName>
    </recommendedName>
</protein>
<comment type="subcellular location">
    <subcellularLocation>
        <location evidence="1">Bacterial flagellum basal body</location>
    </subcellularLocation>
    <subcellularLocation>
        <location evidence="2">Cell membrane</location>
        <topology evidence="2">Peripheral membrane protein</topology>
    </subcellularLocation>
</comment>
<gene>
    <name evidence="12" type="primary">fliM</name>
    <name evidence="12" type="ORF">IE4771_CH00707</name>
</gene>
<evidence type="ECO:0000256" key="8">
    <source>
        <dbReference type="ARBA" id="ARBA00023136"/>
    </source>
</evidence>
<reference evidence="12 13" key="1">
    <citation type="submission" date="2013-12" db="EMBL/GenBank/DDBJ databases">
        <title>Complete genome sequence of Rhizobium etli bv. mimosae IE4771.</title>
        <authorList>
            <person name="Bustos P."/>
            <person name="Santamaria R.I."/>
            <person name="Lozano L."/>
            <person name="Ormeno-Orrillo E."/>
            <person name="Rogel M.A."/>
            <person name="Romero D."/>
            <person name="Cevallos M.A."/>
            <person name="Martinez-Romero E."/>
            <person name="Gonzalez V."/>
        </authorList>
    </citation>
    <scope>NUCLEOTIDE SEQUENCE [LARGE SCALE GENOMIC DNA]</scope>
    <source>
        <strain evidence="12 13">IE4771</strain>
    </source>
</reference>
<dbReference type="GO" id="GO:0050918">
    <property type="term" value="P:positive chemotaxis"/>
    <property type="evidence" value="ECO:0007669"/>
    <property type="project" value="TreeGrafter"/>
</dbReference>
<keyword evidence="12" id="KW-0969">Cilium</keyword>
<evidence type="ECO:0000313" key="12">
    <source>
        <dbReference type="EMBL" id="AIC25863.1"/>
    </source>
</evidence>
<dbReference type="OrthoDB" id="8273530at2"/>
<comment type="similarity">
    <text evidence="3">Belongs to the FliM family.</text>
</comment>
<keyword evidence="12" id="KW-0966">Cell projection</keyword>
<evidence type="ECO:0000256" key="6">
    <source>
        <dbReference type="ARBA" id="ARBA00022500"/>
    </source>
</evidence>
<keyword evidence="5" id="KW-1003">Cell membrane</keyword>
<evidence type="ECO:0000313" key="13">
    <source>
        <dbReference type="Proteomes" id="UP000027180"/>
    </source>
</evidence>
<comment type="function">
    <text evidence="10">FliM is one of three proteins (FliG, FliN, FliM) that forms the rotor-mounted switch complex (C ring), located at the base of the basal body. This complex interacts with the CheY and CheZ chemotaxis proteins, in addition to contacting components of the motor that determine the direction of flagellar rotation.</text>
</comment>
<dbReference type="HOGENOM" id="CLU_879623_0_0_5"/>
<dbReference type="AlphaFoldDB" id="A0A060HSH3"/>
<dbReference type="KEGG" id="rei:IE4771_CH00707"/>
<sequence>MTMSDASHDKPAMDPALLAKLTGGLGDRGRVSKICSAFGEVYSEFFPDVIKGETGLDVTVNYLGCEIGYKNHLIDDLSANVTLVDATLRNWSQNVTLACGNGFVITLMEHLLGATADTIEEPADRLLSIIELDLAVMVFDKIAKVLRSAVNAPGAFEPSLSAPHAHDARPRPAEDKPDEFAAAINMSLTLAGIVSEFSLIVPQTALLKTKVTPPKPKRQAAGASPEWTEQLGDQVRRSHVTLEARIRLQDLTLRTISKLMVGDVIPFRDSGEVRVEVSANSKELYICEFGRSGENYMVRVKDTMNSDDELIRHLMN</sequence>
<evidence type="ECO:0000256" key="7">
    <source>
        <dbReference type="ARBA" id="ARBA00022779"/>
    </source>
</evidence>
<dbReference type="InterPro" id="IPR001543">
    <property type="entry name" value="FliN-like_C"/>
</dbReference>